<gene>
    <name evidence="1" type="ORF">COCON_G00127310</name>
</gene>
<accession>A0A9Q1DD91</accession>
<proteinExistence type="predicted"/>
<name>A0A9Q1DD91_CONCO</name>
<keyword evidence="2" id="KW-1185">Reference proteome</keyword>
<dbReference type="Proteomes" id="UP001152803">
    <property type="component" value="Unassembled WGS sequence"/>
</dbReference>
<evidence type="ECO:0000313" key="2">
    <source>
        <dbReference type="Proteomes" id="UP001152803"/>
    </source>
</evidence>
<organism evidence="1 2">
    <name type="scientific">Conger conger</name>
    <name type="common">Conger eel</name>
    <name type="synonym">Muraena conger</name>
    <dbReference type="NCBI Taxonomy" id="82655"/>
    <lineage>
        <taxon>Eukaryota</taxon>
        <taxon>Metazoa</taxon>
        <taxon>Chordata</taxon>
        <taxon>Craniata</taxon>
        <taxon>Vertebrata</taxon>
        <taxon>Euteleostomi</taxon>
        <taxon>Actinopterygii</taxon>
        <taxon>Neopterygii</taxon>
        <taxon>Teleostei</taxon>
        <taxon>Anguilliformes</taxon>
        <taxon>Congridae</taxon>
        <taxon>Conger</taxon>
    </lineage>
</organism>
<comment type="caution">
    <text evidence="1">The sequence shown here is derived from an EMBL/GenBank/DDBJ whole genome shotgun (WGS) entry which is preliminary data.</text>
</comment>
<dbReference type="AlphaFoldDB" id="A0A9Q1DD91"/>
<dbReference type="EMBL" id="JAFJMO010000009">
    <property type="protein sequence ID" value="KAJ8267559.1"/>
    <property type="molecule type" value="Genomic_DNA"/>
</dbReference>
<sequence>MLLRVVFDAALETEVCLRTVSPLIPLPFSLLVRQAVEMAVAAGRGSTHSLLVASIPVMGNLWRSQWNRGDSHTKKIM</sequence>
<evidence type="ECO:0000313" key="1">
    <source>
        <dbReference type="EMBL" id="KAJ8267559.1"/>
    </source>
</evidence>
<protein>
    <submittedName>
        <fullName evidence="1">Uncharacterized protein</fullName>
    </submittedName>
</protein>
<reference evidence="1" key="1">
    <citation type="journal article" date="2023" name="Science">
        <title>Genome structures resolve the early diversification of teleost fishes.</title>
        <authorList>
            <person name="Parey E."/>
            <person name="Louis A."/>
            <person name="Montfort J."/>
            <person name="Bouchez O."/>
            <person name="Roques C."/>
            <person name="Iampietro C."/>
            <person name="Lluch J."/>
            <person name="Castinel A."/>
            <person name="Donnadieu C."/>
            <person name="Desvignes T."/>
            <person name="Floi Bucao C."/>
            <person name="Jouanno E."/>
            <person name="Wen M."/>
            <person name="Mejri S."/>
            <person name="Dirks R."/>
            <person name="Jansen H."/>
            <person name="Henkel C."/>
            <person name="Chen W.J."/>
            <person name="Zahm M."/>
            <person name="Cabau C."/>
            <person name="Klopp C."/>
            <person name="Thompson A.W."/>
            <person name="Robinson-Rechavi M."/>
            <person name="Braasch I."/>
            <person name="Lecointre G."/>
            <person name="Bobe J."/>
            <person name="Postlethwait J.H."/>
            <person name="Berthelot C."/>
            <person name="Roest Crollius H."/>
            <person name="Guiguen Y."/>
        </authorList>
    </citation>
    <scope>NUCLEOTIDE SEQUENCE</scope>
    <source>
        <strain evidence="1">Concon-B</strain>
    </source>
</reference>